<dbReference type="PANTHER" id="PTHR15570">
    <property type="entry name" value="G0/G1 SWITCH PROTEIN 2"/>
    <property type="match status" value="1"/>
</dbReference>
<dbReference type="PANTHER" id="PTHR15570:SF2">
    <property type="entry name" value="G0_G1 SWITCH PROTEIN 2"/>
    <property type="match status" value="1"/>
</dbReference>
<keyword evidence="2" id="KW-1185">Reference proteome</keyword>
<dbReference type="GeneTree" id="ENSGT00940000175220"/>
<dbReference type="InterPro" id="IPR016821">
    <property type="entry name" value="G0S2"/>
</dbReference>
<reference evidence="1" key="3">
    <citation type="submission" date="2025-09" db="UniProtKB">
        <authorList>
            <consortium name="Ensembl"/>
        </authorList>
    </citation>
    <scope>IDENTIFICATION</scope>
</reference>
<accession>A0A3B5KQB8</accession>
<dbReference type="Pfam" id="PF15103">
    <property type="entry name" value="G0-G1_switch_2"/>
    <property type="match status" value="1"/>
</dbReference>
<name>A0A3B5KQB8_TAKRU</name>
<dbReference type="OMA" id="RSACHFV"/>
<dbReference type="Proteomes" id="UP000005226">
    <property type="component" value="Chromosome 3"/>
</dbReference>
<proteinExistence type="predicted"/>
<reference evidence="1" key="2">
    <citation type="submission" date="2025-08" db="UniProtKB">
        <authorList>
            <consortium name="Ensembl"/>
        </authorList>
    </citation>
    <scope>IDENTIFICATION</scope>
</reference>
<protein>
    <recommendedName>
        <fullName evidence="3">G0/G1 switch 2</fullName>
    </recommendedName>
</protein>
<dbReference type="Ensembl" id="ENSTRUT00000057556.2">
    <property type="protein sequence ID" value="ENSTRUP00000055562.2"/>
    <property type="gene ID" value="ENSTRUG00000025088.2"/>
</dbReference>
<dbReference type="InParanoid" id="A0A3B5KQB8"/>
<evidence type="ECO:0000313" key="1">
    <source>
        <dbReference type="Ensembl" id="ENSTRUP00000055562.2"/>
    </source>
</evidence>
<dbReference type="STRING" id="31033.ENSTRUP00000055562"/>
<evidence type="ECO:0000313" key="2">
    <source>
        <dbReference type="Proteomes" id="UP000005226"/>
    </source>
</evidence>
<sequence>MESFGEMIPFAKEMLNQRPSRHMLKIYMLGSSLALLGLLGALHKSPDIMFNFVAG</sequence>
<organism evidence="1 2">
    <name type="scientific">Takifugu rubripes</name>
    <name type="common">Japanese pufferfish</name>
    <name type="synonym">Fugu rubripes</name>
    <dbReference type="NCBI Taxonomy" id="31033"/>
    <lineage>
        <taxon>Eukaryota</taxon>
        <taxon>Metazoa</taxon>
        <taxon>Chordata</taxon>
        <taxon>Craniata</taxon>
        <taxon>Vertebrata</taxon>
        <taxon>Euteleostomi</taxon>
        <taxon>Actinopterygii</taxon>
        <taxon>Neopterygii</taxon>
        <taxon>Teleostei</taxon>
        <taxon>Neoteleostei</taxon>
        <taxon>Acanthomorphata</taxon>
        <taxon>Eupercaria</taxon>
        <taxon>Tetraodontiformes</taxon>
        <taxon>Tetradontoidea</taxon>
        <taxon>Tetraodontidae</taxon>
        <taxon>Takifugu</taxon>
    </lineage>
</organism>
<reference evidence="1 2" key="1">
    <citation type="journal article" date="2011" name="Genome Biol. Evol.">
        <title>Integration of the genetic map and genome assembly of fugu facilitates insights into distinct features of genome evolution in teleosts and mammals.</title>
        <authorList>
            <person name="Kai W."/>
            <person name="Kikuchi K."/>
            <person name="Tohari S."/>
            <person name="Chew A.K."/>
            <person name="Tay A."/>
            <person name="Fujiwara A."/>
            <person name="Hosoya S."/>
            <person name="Suetake H."/>
            <person name="Naruse K."/>
            <person name="Brenner S."/>
            <person name="Suzuki Y."/>
            <person name="Venkatesh B."/>
        </authorList>
    </citation>
    <scope>NUCLEOTIDE SEQUENCE [LARGE SCALE GENOMIC DNA]</scope>
</reference>
<dbReference type="AlphaFoldDB" id="A0A3B5KQB8"/>
<evidence type="ECO:0008006" key="3">
    <source>
        <dbReference type="Google" id="ProtNLM"/>
    </source>
</evidence>